<evidence type="ECO:0000313" key="1">
    <source>
        <dbReference type="EMBL" id="BAT97383.1"/>
    </source>
</evidence>
<dbReference type="AlphaFoldDB" id="A0A0S3SWU4"/>
<gene>
    <name evidence="1" type="primary">Vigan.09G081300</name>
    <name evidence="1" type="ORF">VIGAN_09081300</name>
</gene>
<dbReference type="Proteomes" id="UP000291084">
    <property type="component" value="Chromosome 9"/>
</dbReference>
<organism evidence="1 2">
    <name type="scientific">Vigna angularis var. angularis</name>
    <dbReference type="NCBI Taxonomy" id="157739"/>
    <lineage>
        <taxon>Eukaryota</taxon>
        <taxon>Viridiplantae</taxon>
        <taxon>Streptophyta</taxon>
        <taxon>Embryophyta</taxon>
        <taxon>Tracheophyta</taxon>
        <taxon>Spermatophyta</taxon>
        <taxon>Magnoliopsida</taxon>
        <taxon>eudicotyledons</taxon>
        <taxon>Gunneridae</taxon>
        <taxon>Pentapetalae</taxon>
        <taxon>rosids</taxon>
        <taxon>fabids</taxon>
        <taxon>Fabales</taxon>
        <taxon>Fabaceae</taxon>
        <taxon>Papilionoideae</taxon>
        <taxon>50 kb inversion clade</taxon>
        <taxon>NPAAA clade</taxon>
        <taxon>indigoferoid/millettioid clade</taxon>
        <taxon>Phaseoleae</taxon>
        <taxon>Vigna</taxon>
    </lineage>
</organism>
<name>A0A0S3SWU4_PHAAN</name>
<accession>A0A0S3SWU4</accession>
<protein>
    <submittedName>
        <fullName evidence="1">Uncharacterized protein</fullName>
    </submittedName>
</protein>
<evidence type="ECO:0000313" key="2">
    <source>
        <dbReference type="Proteomes" id="UP000291084"/>
    </source>
</evidence>
<reference evidence="1 2" key="1">
    <citation type="journal article" date="2015" name="Sci. Rep.">
        <title>The power of single molecule real-time sequencing technology in the de novo assembly of a eukaryotic genome.</title>
        <authorList>
            <person name="Sakai H."/>
            <person name="Naito K."/>
            <person name="Ogiso-Tanaka E."/>
            <person name="Takahashi Y."/>
            <person name="Iseki K."/>
            <person name="Muto C."/>
            <person name="Satou K."/>
            <person name="Teruya K."/>
            <person name="Shiroma A."/>
            <person name="Shimoji M."/>
            <person name="Hirano T."/>
            <person name="Itoh T."/>
            <person name="Kaga A."/>
            <person name="Tomooka N."/>
        </authorList>
    </citation>
    <scope>NUCLEOTIDE SEQUENCE [LARGE SCALE GENOMIC DNA]</scope>
    <source>
        <strain evidence="2">cv. Shumari</strain>
    </source>
</reference>
<proteinExistence type="predicted"/>
<sequence>MIIVDKWHKQLQTIKTISIKHFRPKLDKYCTLKVTHKVSCGNVSKSKLIATQITVIVMKRPNMTILWTFPIICKNMVLWTISKSSIKNHFFNEIYDTISNFIYRV</sequence>
<dbReference type="EMBL" id="AP015042">
    <property type="protein sequence ID" value="BAT97383.1"/>
    <property type="molecule type" value="Genomic_DNA"/>
</dbReference>
<keyword evidence="2" id="KW-1185">Reference proteome</keyword>